<accession>A0ABV4BUH6</accession>
<name>A0ABV4BUH6_9CLOT</name>
<dbReference type="EMBL" id="JBGEWD010000017">
    <property type="protein sequence ID" value="MEY8001366.1"/>
    <property type="molecule type" value="Genomic_DNA"/>
</dbReference>
<evidence type="ECO:0000313" key="2">
    <source>
        <dbReference type="Proteomes" id="UP001564657"/>
    </source>
</evidence>
<protein>
    <submittedName>
        <fullName evidence="1">Uncharacterized protein</fullName>
    </submittedName>
</protein>
<organism evidence="1 2">
    <name type="scientific">Clostridium moutaii</name>
    <dbReference type="NCBI Taxonomy" id="3240932"/>
    <lineage>
        <taxon>Bacteria</taxon>
        <taxon>Bacillati</taxon>
        <taxon>Bacillota</taxon>
        <taxon>Clostridia</taxon>
        <taxon>Eubacteriales</taxon>
        <taxon>Clostridiaceae</taxon>
        <taxon>Clostridium</taxon>
    </lineage>
</organism>
<comment type="caution">
    <text evidence="1">The sequence shown here is derived from an EMBL/GenBank/DDBJ whole genome shotgun (WGS) entry which is preliminary data.</text>
</comment>
<keyword evidence="2" id="KW-1185">Reference proteome</keyword>
<dbReference type="Proteomes" id="UP001564657">
    <property type="component" value="Unassembled WGS sequence"/>
</dbReference>
<sequence length="90" mass="10689">MLDIGIKYCGGCNPRYDRKKFLYDLKRDFHYNFEIVQLDKVYDIIIVLCGCNSCCVNHSEFKFKSKKILVKSKEDFSEVENLLDQYSNKM</sequence>
<reference evidence="1 2" key="1">
    <citation type="submission" date="2024-08" db="EMBL/GenBank/DDBJ databases">
        <title>Clostridium lapicellarii sp. nov., and Clostridium renhuaiense sp. nov., two species isolated from the mud in a fermentation cellar used for producing sauce-flavour Chinese liquors.</title>
        <authorList>
            <person name="Yang F."/>
            <person name="Wang H."/>
            <person name="Chen L.Q."/>
            <person name="Zhou N."/>
            <person name="Lu J.J."/>
            <person name="Pu X.X."/>
            <person name="Wan B."/>
            <person name="Wang L."/>
            <person name="Liu S.J."/>
        </authorList>
    </citation>
    <scope>NUCLEOTIDE SEQUENCE [LARGE SCALE GENOMIC DNA]</scope>
    <source>
        <strain evidence="1 2">MT-5</strain>
    </source>
</reference>
<gene>
    <name evidence="1" type="ORF">AB8U03_14390</name>
</gene>
<proteinExistence type="predicted"/>
<evidence type="ECO:0000313" key="1">
    <source>
        <dbReference type="EMBL" id="MEY8001366.1"/>
    </source>
</evidence>
<dbReference type="RefSeq" id="WP_369705259.1">
    <property type="nucleotide sequence ID" value="NZ_JBGEWD010000017.1"/>
</dbReference>